<dbReference type="AlphaFoldDB" id="A0AAN6NZH1"/>
<keyword evidence="3" id="KW-1185">Reference proteome</keyword>
<sequence>MDRLPQEILDPIVDEFARDLALRLSDSPLSHQQFGSKLLRFKSCSRKLAAYSTISRGWQRAIERRLFHTIAAYGASQLPWFQDILGGERNQHRRGSVKSFAYTTYLSPPALQNMTDFVRECQWRLLTEFYQLLTVINDIWPVSPGMARTQPLNLTINIVRIGYWDPEQCDESILTLPHEFATSLPITSAVTSLKIVFDKAVDRDQHKREKQEGRGNQVPPAAWILQPLMAKLPSVDKLSYEMFNLLGKDQFRDRLFTETFQSLSGPLTTNLTELYLHVGPFGFNTFKYTDDDALLPLAAAHQGINNSGEGAYIPRFNSALRELSQQLTVLHITGLFPVHPDLFYPNIKGLRLAANKPQGNKSAASSQSHHSGHASAKSRSCRPSTPVVTTSSYPRVDCSLVVSLTRAMLRMPKLESVEITLRLEYSPYEGQEAPEWESPLVRVKKQVTYHREWFAMEKAVLEQYGLDIEEVGEGGEGVGVMSLTRFLLNDDRRYKKREFREAIPEEVESNLRELSRRLTGLSRFPGLGL</sequence>
<name>A0AAN6NZH1_9PEZI</name>
<protein>
    <submittedName>
        <fullName evidence="2">Uncharacterized protein</fullName>
    </submittedName>
</protein>
<feature type="compositionally biased region" description="Low complexity" evidence="1">
    <location>
        <begin position="362"/>
        <end position="378"/>
    </location>
</feature>
<proteinExistence type="predicted"/>
<evidence type="ECO:0000313" key="2">
    <source>
        <dbReference type="EMBL" id="KAK3953861.1"/>
    </source>
</evidence>
<reference evidence="2" key="2">
    <citation type="submission" date="2023-06" db="EMBL/GenBank/DDBJ databases">
        <authorList>
            <consortium name="Lawrence Berkeley National Laboratory"/>
            <person name="Mondo S.J."/>
            <person name="Hensen N."/>
            <person name="Bonometti L."/>
            <person name="Westerberg I."/>
            <person name="Brannstrom I.O."/>
            <person name="Guillou S."/>
            <person name="Cros-Aarteil S."/>
            <person name="Calhoun S."/>
            <person name="Haridas S."/>
            <person name="Kuo A."/>
            <person name="Pangilinan J."/>
            <person name="Riley R."/>
            <person name="Labutti K."/>
            <person name="Andreopoulos B."/>
            <person name="Lipzen A."/>
            <person name="Chen C."/>
            <person name="Yanf M."/>
            <person name="Daum C."/>
            <person name="Ng V."/>
            <person name="Clum A."/>
            <person name="Steindorff A."/>
            <person name="Ohm R."/>
            <person name="Martin F."/>
            <person name="Silar P."/>
            <person name="Natvig D."/>
            <person name="Lalanne C."/>
            <person name="Gautier V."/>
            <person name="Ament-Velasquez S.L."/>
            <person name="Kruys A."/>
            <person name="Hutchinson M.I."/>
            <person name="Powell A.J."/>
            <person name="Barry K."/>
            <person name="Miller A.N."/>
            <person name="Grigoriev I.V."/>
            <person name="Debuchy R."/>
            <person name="Gladieux P."/>
            <person name="Thoren M.H."/>
            <person name="Johannesson H."/>
        </authorList>
    </citation>
    <scope>NUCLEOTIDE SEQUENCE</scope>
    <source>
        <strain evidence="2">CBS 626.80</strain>
    </source>
</reference>
<dbReference type="EMBL" id="MU859098">
    <property type="protein sequence ID" value="KAK3953861.1"/>
    <property type="molecule type" value="Genomic_DNA"/>
</dbReference>
<feature type="compositionally biased region" description="Polar residues" evidence="1">
    <location>
        <begin position="381"/>
        <end position="391"/>
    </location>
</feature>
<comment type="caution">
    <text evidence="2">The sequence shown here is derived from an EMBL/GenBank/DDBJ whole genome shotgun (WGS) entry which is preliminary data.</text>
</comment>
<evidence type="ECO:0000313" key="3">
    <source>
        <dbReference type="Proteomes" id="UP001303222"/>
    </source>
</evidence>
<organism evidence="2 3">
    <name type="scientific">Pseudoneurospora amorphoporcata</name>
    <dbReference type="NCBI Taxonomy" id="241081"/>
    <lineage>
        <taxon>Eukaryota</taxon>
        <taxon>Fungi</taxon>
        <taxon>Dikarya</taxon>
        <taxon>Ascomycota</taxon>
        <taxon>Pezizomycotina</taxon>
        <taxon>Sordariomycetes</taxon>
        <taxon>Sordariomycetidae</taxon>
        <taxon>Sordariales</taxon>
        <taxon>Sordariaceae</taxon>
        <taxon>Pseudoneurospora</taxon>
    </lineage>
</organism>
<accession>A0AAN6NZH1</accession>
<evidence type="ECO:0000256" key="1">
    <source>
        <dbReference type="SAM" id="MobiDB-lite"/>
    </source>
</evidence>
<feature type="region of interest" description="Disordered" evidence="1">
    <location>
        <begin position="356"/>
        <end position="391"/>
    </location>
</feature>
<gene>
    <name evidence="2" type="ORF">QBC32DRAFT_386241</name>
</gene>
<reference evidence="2" key="1">
    <citation type="journal article" date="2023" name="Mol. Phylogenet. Evol.">
        <title>Genome-scale phylogeny and comparative genomics of the fungal order Sordariales.</title>
        <authorList>
            <person name="Hensen N."/>
            <person name="Bonometti L."/>
            <person name="Westerberg I."/>
            <person name="Brannstrom I.O."/>
            <person name="Guillou S."/>
            <person name="Cros-Aarteil S."/>
            <person name="Calhoun S."/>
            <person name="Haridas S."/>
            <person name="Kuo A."/>
            <person name="Mondo S."/>
            <person name="Pangilinan J."/>
            <person name="Riley R."/>
            <person name="LaButti K."/>
            <person name="Andreopoulos B."/>
            <person name="Lipzen A."/>
            <person name="Chen C."/>
            <person name="Yan M."/>
            <person name="Daum C."/>
            <person name="Ng V."/>
            <person name="Clum A."/>
            <person name="Steindorff A."/>
            <person name="Ohm R.A."/>
            <person name="Martin F."/>
            <person name="Silar P."/>
            <person name="Natvig D.O."/>
            <person name="Lalanne C."/>
            <person name="Gautier V."/>
            <person name="Ament-Velasquez S.L."/>
            <person name="Kruys A."/>
            <person name="Hutchinson M.I."/>
            <person name="Powell A.J."/>
            <person name="Barry K."/>
            <person name="Miller A.N."/>
            <person name="Grigoriev I.V."/>
            <person name="Debuchy R."/>
            <person name="Gladieux P."/>
            <person name="Hiltunen Thoren M."/>
            <person name="Johannesson H."/>
        </authorList>
    </citation>
    <scope>NUCLEOTIDE SEQUENCE</scope>
    <source>
        <strain evidence="2">CBS 626.80</strain>
    </source>
</reference>
<dbReference type="Proteomes" id="UP001303222">
    <property type="component" value="Unassembled WGS sequence"/>
</dbReference>